<protein>
    <submittedName>
        <fullName evidence="4">NAD-dependent epimerase/dehydratase</fullName>
    </submittedName>
</protein>
<dbReference type="InterPro" id="IPR001509">
    <property type="entry name" value="Epimerase_deHydtase"/>
</dbReference>
<dbReference type="EMBL" id="AOGK01000006">
    <property type="protein sequence ID" value="MDG5975251.1"/>
    <property type="molecule type" value="Genomic_DNA"/>
</dbReference>
<dbReference type="PANTHER" id="PTHR43103:SF3">
    <property type="entry name" value="ADP-L-GLYCERO-D-MANNO-HEPTOSE-6-EPIMERASE"/>
    <property type="match status" value="1"/>
</dbReference>
<keyword evidence="1" id="KW-0521">NADP</keyword>
<dbReference type="SUPFAM" id="SSF51735">
    <property type="entry name" value="NAD(P)-binding Rossmann-fold domains"/>
    <property type="match status" value="1"/>
</dbReference>
<organism evidence="4 5">
    <name type="scientific">Hydrogenophaga taeniospiralis CCUG 15921</name>
    <dbReference type="NCBI Taxonomy" id="1281780"/>
    <lineage>
        <taxon>Bacteria</taxon>
        <taxon>Pseudomonadati</taxon>
        <taxon>Pseudomonadota</taxon>
        <taxon>Betaproteobacteria</taxon>
        <taxon>Burkholderiales</taxon>
        <taxon>Comamonadaceae</taxon>
        <taxon>Hydrogenophaga</taxon>
    </lineage>
</organism>
<reference evidence="4" key="1">
    <citation type="submission" date="2013-01" db="EMBL/GenBank/DDBJ databases">
        <title>Genome draft of Hydrogenophaga taeniospiralis 2K1.</title>
        <authorList>
            <person name="Gomila M."/>
            <person name="Lalucat J."/>
        </authorList>
    </citation>
    <scope>NUCLEOTIDE SEQUENCE</scope>
    <source>
        <strain evidence="4">CCUG 15921</strain>
    </source>
</reference>
<dbReference type="Proteomes" id="UP001152876">
    <property type="component" value="Unassembled WGS sequence"/>
</dbReference>
<dbReference type="RefSeq" id="WP_068167508.1">
    <property type="nucleotide sequence ID" value="NZ_AOGK01000006.1"/>
</dbReference>
<keyword evidence="5" id="KW-1185">Reference proteome</keyword>
<evidence type="ECO:0000313" key="5">
    <source>
        <dbReference type="Proteomes" id="UP001152876"/>
    </source>
</evidence>
<feature type="domain" description="NAD-dependent epimerase/dehydratase" evidence="3">
    <location>
        <begin position="3"/>
        <end position="208"/>
    </location>
</feature>
<dbReference type="Gene3D" id="3.40.50.720">
    <property type="entry name" value="NAD(P)-binding Rossmann-like Domain"/>
    <property type="match status" value="1"/>
</dbReference>
<evidence type="ECO:0000256" key="1">
    <source>
        <dbReference type="ARBA" id="ARBA00022857"/>
    </source>
</evidence>
<comment type="caution">
    <text evidence="4">The sequence shown here is derived from an EMBL/GenBank/DDBJ whole genome shotgun (WGS) entry which is preliminary data.</text>
</comment>
<proteinExistence type="predicted"/>
<evidence type="ECO:0000313" key="4">
    <source>
        <dbReference type="EMBL" id="MDG5975251.1"/>
    </source>
</evidence>
<dbReference type="Gene3D" id="3.90.25.10">
    <property type="entry name" value="UDP-galactose 4-epimerase, domain 1"/>
    <property type="match status" value="1"/>
</dbReference>
<keyword evidence="2" id="KW-0119">Carbohydrate metabolism</keyword>
<evidence type="ECO:0000256" key="2">
    <source>
        <dbReference type="ARBA" id="ARBA00023277"/>
    </source>
</evidence>
<dbReference type="PANTHER" id="PTHR43103">
    <property type="entry name" value="NUCLEOSIDE-DIPHOSPHATE-SUGAR EPIMERASE"/>
    <property type="match status" value="1"/>
</dbReference>
<sequence length="326" mass="34657">MHVLITGAAGFLGRALAQRLMPGRPLGRRAVGQLTLMDLAFERAAGAGVCQRAIDMGDATALRAALAERPPIDLLFHLASVPGGTAEQHYELARRVNLDATQTLLEQGRQQVVRGGAAPVFVFASSIAVFGTMPAKVDDDTPARPQLSYGAHKLVGEVLVNDFSRRGWVDGRSVRIPGVLARPPERTGQLSAFLSDLIRELAAGRPFTCPTSPQATTWASSLPCVVEQLLHAARFDPALIGGERVLTLPTLRFAMAELAQAVGRVHGTPVDDLVRWAPDARIEALFGRFPPLRTARAQAAGFRGDADLEALVRGALAPPEPPGQGA</sequence>
<evidence type="ECO:0000259" key="3">
    <source>
        <dbReference type="Pfam" id="PF01370"/>
    </source>
</evidence>
<dbReference type="InterPro" id="IPR036291">
    <property type="entry name" value="NAD(P)-bd_dom_sf"/>
</dbReference>
<name>A0A9X4NRE2_9BURK</name>
<dbReference type="Pfam" id="PF01370">
    <property type="entry name" value="Epimerase"/>
    <property type="match status" value="1"/>
</dbReference>
<dbReference type="OrthoDB" id="9801056at2"/>
<accession>A0A9X4NRE2</accession>
<dbReference type="AlphaFoldDB" id="A0A9X4NRE2"/>
<gene>
    <name evidence="4" type="ORF">H010_08336</name>
</gene>